<dbReference type="AlphaFoldDB" id="A0A545UFM9"/>
<proteinExistence type="predicted"/>
<dbReference type="RefSeq" id="WP_142892786.1">
    <property type="nucleotide sequence ID" value="NZ_ML660162.1"/>
</dbReference>
<dbReference type="EMBL" id="VIKS01000004">
    <property type="protein sequence ID" value="TQV88278.1"/>
    <property type="molecule type" value="Genomic_DNA"/>
</dbReference>
<dbReference type="OrthoDB" id="5738400at2"/>
<accession>A0A545UFM9</accession>
<sequence length="152" mass="17333">MSESKNASESDTPALYDKVHQLALEMIKSSETNDLQAMWLAYNSLNQLCKDNEYSGVDHPFQWEILADFTNDPKTAIRLYHNALKLALKADFREYVASILISLAENYLELGERVLAWKEALAADQVARETKNLRLRTEISEFLLEMSASSKD</sequence>
<organism evidence="1 2">
    <name type="scientific">Aliikangiella coralliicola</name>
    <dbReference type="NCBI Taxonomy" id="2592383"/>
    <lineage>
        <taxon>Bacteria</taxon>
        <taxon>Pseudomonadati</taxon>
        <taxon>Pseudomonadota</taxon>
        <taxon>Gammaproteobacteria</taxon>
        <taxon>Oceanospirillales</taxon>
        <taxon>Pleioneaceae</taxon>
        <taxon>Aliikangiella</taxon>
    </lineage>
</organism>
<name>A0A545UFM9_9GAMM</name>
<protein>
    <recommendedName>
        <fullName evidence="3">Tetratricopeptide repeat protein</fullName>
    </recommendedName>
</protein>
<gene>
    <name evidence="1" type="ORF">FLL46_07050</name>
</gene>
<evidence type="ECO:0008006" key="3">
    <source>
        <dbReference type="Google" id="ProtNLM"/>
    </source>
</evidence>
<keyword evidence="2" id="KW-1185">Reference proteome</keyword>
<reference evidence="1 2" key="1">
    <citation type="submission" date="2019-07" db="EMBL/GenBank/DDBJ databases">
        <title>Draft genome for Aliikangiella sp. M105.</title>
        <authorList>
            <person name="Wang G."/>
        </authorList>
    </citation>
    <scope>NUCLEOTIDE SEQUENCE [LARGE SCALE GENOMIC DNA]</scope>
    <source>
        <strain evidence="1 2">M105</strain>
    </source>
</reference>
<evidence type="ECO:0000313" key="1">
    <source>
        <dbReference type="EMBL" id="TQV88278.1"/>
    </source>
</evidence>
<dbReference type="Proteomes" id="UP000315439">
    <property type="component" value="Unassembled WGS sequence"/>
</dbReference>
<comment type="caution">
    <text evidence="1">The sequence shown here is derived from an EMBL/GenBank/DDBJ whole genome shotgun (WGS) entry which is preliminary data.</text>
</comment>
<evidence type="ECO:0000313" key="2">
    <source>
        <dbReference type="Proteomes" id="UP000315439"/>
    </source>
</evidence>